<dbReference type="SUPFAM" id="SSF47240">
    <property type="entry name" value="Ferritin-like"/>
    <property type="match status" value="1"/>
</dbReference>
<name>A0A128EIE1_9BACT</name>
<evidence type="ECO:0000313" key="1">
    <source>
        <dbReference type="EMBL" id="CZE48171.1"/>
    </source>
</evidence>
<dbReference type="RefSeq" id="WP_075531656.1">
    <property type="nucleotide sequence ID" value="NZ_CP053844.1"/>
</dbReference>
<gene>
    <name evidence="1" type="ORF">ERS672216_01267</name>
</gene>
<organism evidence="1 2">
    <name type="scientific">Campylobacter geochelonis</name>
    <dbReference type="NCBI Taxonomy" id="1780362"/>
    <lineage>
        <taxon>Bacteria</taxon>
        <taxon>Pseudomonadati</taxon>
        <taxon>Campylobacterota</taxon>
        <taxon>Epsilonproteobacteria</taxon>
        <taxon>Campylobacterales</taxon>
        <taxon>Campylobacteraceae</taxon>
        <taxon>Campylobacter</taxon>
    </lineage>
</organism>
<dbReference type="PIRSF" id="PIRSF012318">
    <property type="entry name" value="UCP012318"/>
    <property type="match status" value="1"/>
</dbReference>
<keyword evidence="2" id="KW-1185">Reference proteome</keyword>
<protein>
    <submittedName>
        <fullName evidence="1">COG2833: uncharacterized protein</fullName>
    </submittedName>
</protein>
<dbReference type="PANTHER" id="PTHR42782:SF4">
    <property type="entry name" value="DUF455 DOMAIN-CONTAINING PROTEIN"/>
    <property type="match status" value="1"/>
</dbReference>
<dbReference type="PANTHER" id="PTHR42782">
    <property type="entry name" value="SI:CH73-314G15.3"/>
    <property type="match status" value="1"/>
</dbReference>
<sequence length="265" mass="31055">MSFYLLVKDVLDESDFAKKEAKFDKLYNDFLEKKFEFEPNFTPKPLEVPSFAKICKILPAKDLPSYKGAQKEASFLHSIAHIEYSAIDIALDDCYRFVNLPFDYYKDWLEVAKDEIRHFKKILEELEKTGYKYGDFAVHDGLFFAMKKTQNSLVERMAVLHRYMEANGLDANFFMLNKIKNDKNKTNLTNLLNIILKEEISHVQKGDRWYKFACKAAKVDESLFLDIIIKHYPNFTSIKRELNVEARLEAGFSKDEIRNLQNIGK</sequence>
<accession>A0A128EIE1</accession>
<dbReference type="InterPro" id="IPR011197">
    <property type="entry name" value="UCP012318"/>
</dbReference>
<dbReference type="AlphaFoldDB" id="A0A128EIE1"/>
<dbReference type="CDD" id="cd00657">
    <property type="entry name" value="Ferritin_like"/>
    <property type="match status" value="1"/>
</dbReference>
<dbReference type="Pfam" id="PF04305">
    <property type="entry name" value="DUF455"/>
    <property type="match status" value="1"/>
</dbReference>
<dbReference type="OrthoDB" id="9778629at2"/>
<evidence type="ECO:0000313" key="2">
    <source>
        <dbReference type="Proteomes" id="UP000069632"/>
    </source>
</evidence>
<proteinExistence type="predicted"/>
<dbReference type="EMBL" id="FIZP01000006">
    <property type="protein sequence ID" value="CZE48171.1"/>
    <property type="molecule type" value="Genomic_DNA"/>
</dbReference>
<dbReference type="Proteomes" id="UP000069632">
    <property type="component" value="Unassembled WGS sequence"/>
</dbReference>
<dbReference type="InterPro" id="IPR009078">
    <property type="entry name" value="Ferritin-like_SF"/>
</dbReference>
<dbReference type="InterPro" id="IPR007402">
    <property type="entry name" value="DUF455"/>
</dbReference>
<reference evidence="1 2" key="1">
    <citation type="submission" date="2016-02" db="EMBL/GenBank/DDBJ databases">
        <authorList>
            <consortium name="Pathogen Informatics"/>
        </authorList>
    </citation>
    <scope>NUCLEOTIDE SEQUENCE [LARGE SCALE GENOMIC DNA]</scope>
    <source>
        <strain evidence="1 2">RC20</strain>
    </source>
</reference>